<dbReference type="STRING" id="272562.CA_C1369"/>
<keyword evidence="6" id="KW-0002">3D-structure</keyword>
<evidence type="ECO:0000256" key="2">
    <source>
        <dbReference type="ARBA" id="ARBA00022898"/>
    </source>
</evidence>
<dbReference type="KEGG" id="cac:CA_C1369"/>
<dbReference type="EvolutionaryTrace" id="Q97JB7"/>
<dbReference type="SUPFAM" id="SSF53383">
    <property type="entry name" value="PLP-dependent transferases"/>
    <property type="match status" value="1"/>
</dbReference>
<keyword evidence="2" id="KW-0663">Pyridoxal phosphate</keyword>
<dbReference type="PANTHER" id="PTHR42885:SF1">
    <property type="entry name" value="THREONINE-PHOSPHATE DECARBOXYLASE"/>
    <property type="match status" value="1"/>
</dbReference>
<keyword evidence="4" id="KW-0032">Aminotransferase</keyword>
<dbReference type="Gene3D" id="3.40.640.10">
    <property type="entry name" value="Type I PLP-dependent aspartate aminotransferase-like (Major domain)"/>
    <property type="match status" value="1"/>
</dbReference>
<keyword evidence="4" id="KW-0808">Transferase</keyword>
<proteinExistence type="evidence at protein level"/>
<organism evidence="4 5">
    <name type="scientific">Clostridium acetobutylicum (strain ATCC 824 / DSM 792 / JCM 1419 / IAM 19013 / LMG 5710 / NBRC 13948 / NRRL B-527 / VKM B-1787 / 2291 / W)</name>
    <dbReference type="NCBI Taxonomy" id="272562"/>
    <lineage>
        <taxon>Bacteria</taxon>
        <taxon>Bacillati</taxon>
        <taxon>Bacillota</taxon>
        <taxon>Clostridia</taxon>
        <taxon>Eubacteriales</taxon>
        <taxon>Clostridiaceae</taxon>
        <taxon>Clostridium</taxon>
    </lineage>
</organism>
<dbReference type="SMR" id="Q97JB7"/>
<name>Q97JB7_CLOAB</name>
<evidence type="ECO:0007829" key="6">
    <source>
        <dbReference type="PDB" id="3FTB"/>
    </source>
</evidence>
<dbReference type="PANTHER" id="PTHR42885">
    <property type="entry name" value="HISTIDINOL-PHOSPHATE AMINOTRANSFERASE-RELATED"/>
    <property type="match status" value="1"/>
</dbReference>
<dbReference type="InterPro" id="IPR015424">
    <property type="entry name" value="PyrdxlP-dep_Trfase"/>
</dbReference>
<dbReference type="Gene3D" id="3.90.1150.10">
    <property type="entry name" value="Aspartate Aminotransferase, domain 1"/>
    <property type="match status" value="1"/>
</dbReference>
<reference evidence="6" key="2">
    <citation type="submission" date="2009-01" db="PDB data bank">
        <title>The crystal structure of the histidinol-phosphate aminotransferase from Clostridium acetobutylicum.</title>
        <authorList>
            <person name="Zhang R."/>
            <person name="Bigelow L."/>
            <person name="Moy S."/>
            <person name="Joachimiak A."/>
        </authorList>
    </citation>
    <scope>X-RAY CRYSTALLOGRAPHY (2.00 ANGSTROMS)</scope>
</reference>
<dbReference type="PDBsum" id="3FTB"/>
<dbReference type="Pfam" id="PF00155">
    <property type="entry name" value="Aminotran_1_2"/>
    <property type="match status" value="1"/>
</dbReference>
<evidence type="ECO:0000313" key="4">
    <source>
        <dbReference type="EMBL" id="AAK79337.1"/>
    </source>
</evidence>
<gene>
    <name evidence="4" type="primary">hisC</name>
    <name evidence="4" type="ordered locus">CA_C1369</name>
</gene>
<evidence type="ECO:0000313" key="5">
    <source>
        <dbReference type="Proteomes" id="UP000000814"/>
    </source>
</evidence>
<dbReference type="OrthoDB" id="9813612at2"/>
<dbReference type="PIR" id="F97068">
    <property type="entry name" value="F97068"/>
</dbReference>
<dbReference type="GO" id="GO:0008483">
    <property type="term" value="F:transaminase activity"/>
    <property type="evidence" value="ECO:0007669"/>
    <property type="project" value="UniProtKB-KW"/>
</dbReference>
<sequence>MYQKFKGGDLMIHGGDIYTEGVFKGRELLDYSSNINPLGIPKSFLNNIDEGIKNLGVYPDVNYRRLNKSIENYLKLKDIGIVLGNGASEIIELSISLFEKILIIVPSYAEYEINAKKHGVSVVFSYLDENMCIDYEDIISKIDDVDSVIIGNPNNPNGGLINKEKFIHVLKLAEEKKKTIIIDEAFIEFTGDPSSSFVGEIKNYSCLFIIRAMTKFFAMPGIRFGYGITNNKEIAAKIKAKQNPWNINCFAEMAAINCLKDTNYIEESLLWIKKERKRFIEELNKIGFIKRVFSPHANFVLCRLENISGEKLYDSLLKEDIVIRRCCNFIGLDDSFVRFAIKDEKKNTKFLRALKGVENNL</sequence>
<dbReference type="InterPro" id="IPR015421">
    <property type="entry name" value="PyrdxlP-dep_Trfase_major"/>
</dbReference>
<dbReference type="InterPro" id="IPR004839">
    <property type="entry name" value="Aminotransferase_I/II_large"/>
</dbReference>
<dbReference type="HOGENOM" id="CLU_017584_3_2_9"/>
<dbReference type="EMBL" id="AE001437">
    <property type="protein sequence ID" value="AAK79337.1"/>
    <property type="molecule type" value="Genomic_DNA"/>
</dbReference>
<dbReference type="InterPro" id="IPR015422">
    <property type="entry name" value="PyrdxlP-dep_Trfase_small"/>
</dbReference>
<dbReference type="CDD" id="cd00609">
    <property type="entry name" value="AAT_like"/>
    <property type="match status" value="1"/>
</dbReference>
<feature type="domain" description="Aminotransferase class I/classII large" evidence="3">
    <location>
        <begin position="30"/>
        <end position="354"/>
    </location>
</feature>
<dbReference type="PDB" id="3FTB">
    <property type="method" value="X-ray"/>
    <property type="resolution" value="2.00 A"/>
    <property type="chains" value="A/B/D/E=1-361"/>
</dbReference>
<keyword evidence="5" id="KW-1185">Reference proteome</keyword>
<evidence type="ECO:0000256" key="1">
    <source>
        <dbReference type="ARBA" id="ARBA00001933"/>
    </source>
</evidence>
<reference evidence="4 5" key="1">
    <citation type="journal article" date="2001" name="J. Bacteriol.">
        <title>Genome sequence and comparative analysis of the solvent-producing bacterium Clostridium acetobutylicum.</title>
        <authorList>
            <person name="Nolling J."/>
            <person name="Breton G."/>
            <person name="Omelchenko M.V."/>
            <person name="Makarova K.S."/>
            <person name="Zeng Q."/>
            <person name="Gibson R."/>
            <person name="Lee H.M."/>
            <person name="Dubois J."/>
            <person name="Qiu D."/>
            <person name="Hitti J."/>
            <person name="Wolf Y.I."/>
            <person name="Tatusov R.L."/>
            <person name="Sabathe F."/>
            <person name="Doucette-Stamm L."/>
            <person name="Soucaille P."/>
            <person name="Daly M.J."/>
            <person name="Bennett G.N."/>
            <person name="Koonin E.V."/>
            <person name="Smith D.R."/>
        </authorList>
    </citation>
    <scope>NUCLEOTIDE SEQUENCE [LARGE SCALE GENOMIC DNA]</scope>
    <source>
        <strain evidence="5">ATCC 824 / DSM 792 / JCM 1419 / LMG 5710 / VKM B-1787</strain>
    </source>
</reference>
<comment type="cofactor">
    <cofactor evidence="1">
        <name>pyridoxal 5'-phosphate</name>
        <dbReference type="ChEBI" id="CHEBI:597326"/>
    </cofactor>
</comment>
<accession>Q97JB7</accession>
<dbReference type="eggNOG" id="COG0079">
    <property type="taxonomic scope" value="Bacteria"/>
</dbReference>
<dbReference type="Proteomes" id="UP000000814">
    <property type="component" value="Chromosome"/>
</dbReference>
<evidence type="ECO:0000259" key="3">
    <source>
        <dbReference type="Pfam" id="PF00155"/>
    </source>
</evidence>
<protein>
    <submittedName>
        <fullName evidence="4">Histidinol-phosphate aminotransferase</fullName>
    </submittedName>
</protein>
<dbReference type="AlphaFoldDB" id="Q97JB7"/>
<dbReference type="PATRIC" id="fig|272562.8.peg.1574"/>
<dbReference type="GO" id="GO:0030170">
    <property type="term" value="F:pyridoxal phosphate binding"/>
    <property type="evidence" value="ECO:0007669"/>
    <property type="project" value="InterPro"/>
</dbReference>